<comment type="similarity">
    <text evidence="2">Belongs to the complex I subunit 4 family.</text>
</comment>
<evidence type="ECO:0000313" key="8">
    <source>
        <dbReference type="EMBL" id="KGA13297.1"/>
    </source>
</evidence>
<evidence type="ECO:0000256" key="2">
    <source>
        <dbReference type="ARBA" id="ARBA00009025"/>
    </source>
</evidence>
<protein>
    <recommendedName>
        <fullName evidence="7">NADH:quinone oxidoreductase/Mrp antiporter transmembrane domain-containing protein</fullName>
    </recommendedName>
</protein>
<feature type="transmembrane region" description="Helical" evidence="6">
    <location>
        <begin position="412"/>
        <end position="434"/>
    </location>
</feature>
<feature type="transmembrane region" description="Helical" evidence="6">
    <location>
        <begin position="34"/>
        <end position="53"/>
    </location>
</feature>
<evidence type="ECO:0000256" key="1">
    <source>
        <dbReference type="ARBA" id="ARBA00004141"/>
    </source>
</evidence>
<dbReference type="PANTHER" id="PTHR43507:SF1">
    <property type="entry name" value="NADH-UBIQUINONE OXIDOREDUCTASE CHAIN 4"/>
    <property type="match status" value="1"/>
</dbReference>
<dbReference type="GO" id="GO:0008137">
    <property type="term" value="F:NADH dehydrogenase (ubiquinone) activity"/>
    <property type="evidence" value="ECO:0007669"/>
    <property type="project" value="InterPro"/>
</dbReference>
<evidence type="ECO:0000256" key="5">
    <source>
        <dbReference type="ARBA" id="ARBA00023136"/>
    </source>
</evidence>
<dbReference type="GO" id="GO:0015990">
    <property type="term" value="P:electron transport coupled proton transport"/>
    <property type="evidence" value="ECO:0007669"/>
    <property type="project" value="TreeGrafter"/>
</dbReference>
<evidence type="ECO:0000259" key="7">
    <source>
        <dbReference type="Pfam" id="PF00361"/>
    </source>
</evidence>
<feature type="transmembrane region" description="Helical" evidence="6">
    <location>
        <begin position="167"/>
        <end position="187"/>
    </location>
</feature>
<dbReference type="GO" id="GO:0042773">
    <property type="term" value="P:ATP synthesis coupled electron transport"/>
    <property type="evidence" value="ECO:0007669"/>
    <property type="project" value="InterPro"/>
</dbReference>
<dbReference type="PANTHER" id="PTHR43507">
    <property type="entry name" value="NADH-UBIQUINONE OXIDOREDUCTASE CHAIN 4"/>
    <property type="match status" value="1"/>
</dbReference>
<gene>
    <name evidence="8" type="ORF">GM51_20145</name>
</gene>
<feature type="transmembrane region" description="Helical" evidence="6">
    <location>
        <begin position="114"/>
        <end position="131"/>
    </location>
</feature>
<dbReference type="NCBIfam" id="TIGR01972">
    <property type="entry name" value="NDH_I_M"/>
    <property type="match status" value="1"/>
</dbReference>
<feature type="transmembrane region" description="Helical" evidence="6">
    <location>
        <begin position="308"/>
        <end position="330"/>
    </location>
</feature>
<dbReference type="AlphaFoldDB" id="A0A094PQC4"/>
<dbReference type="GO" id="GO:0003954">
    <property type="term" value="F:NADH dehydrogenase activity"/>
    <property type="evidence" value="ECO:0007669"/>
    <property type="project" value="TreeGrafter"/>
</dbReference>
<feature type="transmembrane region" description="Helical" evidence="6">
    <location>
        <begin position="250"/>
        <end position="274"/>
    </location>
</feature>
<accession>A0A094PQC4</accession>
<dbReference type="InterPro" id="IPR001750">
    <property type="entry name" value="ND/Mrp_TM"/>
</dbReference>
<dbReference type="EMBL" id="JNSL01000193">
    <property type="protein sequence ID" value="KGA13297.1"/>
    <property type="molecule type" value="Genomic_DNA"/>
</dbReference>
<dbReference type="GO" id="GO:0048039">
    <property type="term" value="F:ubiquinone binding"/>
    <property type="evidence" value="ECO:0007669"/>
    <property type="project" value="TreeGrafter"/>
</dbReference>
<keyword evidence="3 6" id="KW-0812">Transmembrane</keyword>
<sequence>MNFPWLLLIVLTPLIGTLLLFVPKRFIPFSDKQIALYSSLITLIFVLFVAFIFDTSSTASTQFDVSYDWIPIFGISFHLGLTGISLVLIGLTAVLTPIVLVATEHEGMKKRKEFLMWILLVEASALAVFLARDLFLFYVVFEAMLVPIFFLVGRYGGPRRSAAALKFILFGLAGGLVMLAALIWLYFVGATQLGRGTFSITALSNELKMDVWTERWLFLGFFFAFALKAPMFPGHTWLPDTAEQATPGTSTMLIGILDKVGTYGMLAILLPIFPNASKEFAPIIIGLAVFGVIYAALVAMAQKDMKRTFAFISISHFGFIVMGIFSFTSIGMIGSTIYMVAHGLSTAALFLTAGYLIKQKDNSLINSFGGLTKIAPVMTGIFLIAALASIALPGMAGFVGEFMVLTGTFQRYQIPTIIATFGIILAAIYMLWLYQRVFTGTENKETKNIVDLNLKQTLVLSPLVVLTVLFGFYPAPVIKIAESAISNTMLQIGQTDPGPIISKVETK</sequence>
<keyword evidence="5 6" id="KW-0472">Membrane</keyword>
<comment type="caution">
    <text evidence="8">The sequence shown here is derived from an EMBL/GenBank/DDBJ whole genome shotgun (WGS) entry which is preliminary data.</text>
</comment>
<dbReference type="PRINTS" id="PR01437">
    <property type="entry name" value="NUOXDRDTASE4"/>
</dbReference>
<comment type="subcellular location">
    <subcellularLocation>
        <location evidence="1">Membrane</location>
        <topology evidence="1">Multi-pass membrane protein</topology>
    </subcellularLocation>
</comment>
<dbReference type="Pfam" id="PF00361">
    <property type="entry name" value="Proton_antipo_M"/>
    <property type="match status" value="1"/>
</dbReference>
<organism evidence="8">
    <name type="scientific">freshwater metagenome</name>
    <dbReference type="NCBI Taxonomy" id="449393"/>
    <lineage>
        <taxon>unclassified sequences</taxon>
        <taxon>metagenomes</taxon>
        <taxon>ecological metagenomes</taxon>
    </lineage>
</organism>
<evidence type="ECO:0000256" key="4">
    <source>
        <dbReference type="ARBA" id="ARBA00022989"/>
    </source>
</evidence>
<feature type="transmembrane region" description="Helical" evidence="6">
    <location>
        <begin position="377"/>
        <end position="400"/>
    </location>
</feature>
<reference evidence="8" key="1">
    <citation type="submission" date="2014-06" db="EMBL/GenBank/DDBJ databases">
        <title>Key roles for freshwater Actinobacteria revealed by deep metagenomic sequencing.</title>
        <authorList>
            <person name="Ghai R."/>
            <person name="Mizuno C.M."/>
            <person name="Picazo A."/>
            <person name="Camacho A."/>
            <person name="Rodriguez-Valera F."/>
        </authorList>
    </citation>
    <scope>NUCLEOTIDE SEQUENCE</scope>
</reference>
<feature type="transmembrane region" description="Helical" evidence="6">
    <location>
        <begin position="216"/>
        <end position="238"/>
    </location>
</feature>
<feature type="transmembrane region" description="Helical" evidence="6">
    <location>
        <begin position="280"/>
        <end position="301"/>
    </location>
</feature>
<dbReference type="GO" id="GO:0016020">
    <property type="term" value="C:membrane"/>
    <property type="evidence" value="ECO:0007669"/>
    <property type="project" value="UniProtKB-SubCell"/>
</dbReference>
<dbReference type="InterPro" id="IPR003918">
    <property type="entry name" value="NADH_UbQ_OxRdtase"/>
</dbReference>
<feature type="transmembrane region" description="Helical" evidence="6">
    <location>
        <begin position="137"/>
        <end position="155"/>
    </location>
</feature>
<name>A0A094PQC4_9ZZZZ</name>
<keyword evidence="4 6" id="KW-1133">Transmembrane helix</keyword>
<feature type="domain" description="NADH:quinone oxidoreductase/Mrp antiporter transmembrane" evidence="7">
    <location>
        <begin position="131"/>
        <end position="423"/>
    </location>
</feature>
<evidence type="ECO:0000256" key="6">
    <source>
        <dbReference type="SAM" id="Phobius"/>
    </source>
</evidence>
<feature type="transmembrane region" description="Helical" evidence="6">
    <location>
        <begin position="6"/>
        <end position="22"/>
    </location>
</feature>
<evidence type="ECO:0000256" key="3">
    <source>
        <dbReference type="ARBA" id="ARBA00022692"/>
    </source>
</evidence>
<feature type="transmembrane region" description="Helical" evidence="6">
    <location>
        <begin position="336"/>
        <end position="357"/>
    </location>
</feature>
<feature type="transmembrane region" description="Helical" evidence="6">
    <location>
        <begin position="454"/>
        <end position="473"/>
    </location>
</feature>
<dbReference type="NCBIfam" id="NF004500">
    <property type="entry name" value="PRK05846.1-4"/>
    <property type="match status" value="1"/>
</dbReference>
<feature type="transmembrane region" description="Helical" evidence="6">
    <location>
        <begin position="73"/>
        <end position="102"/>
    </location>
</feature>
<dbReference type="InterPro" id="IPR010227">
    <property type="entry name" value="NADH_Q_OxRdtase_chainM/4"/>
</dbReference>
<proteinExistence type="inferred from homology"/>